<keyword evidence="2" id="KW-1185">Reference proteome</keyword>
<dbReference type="AlphaFoldDB" id="A0AAE4JWM0"/>
<protein>
    <recommendedName>
        <fullName evidence="3">Serine kinase</fullName>
    </recommendedName>
</protein>
<dbReference type="Proteomes" id="UP001268256">
    <property type="component" value="Unassembled WGS sequence"/>
</dbReference>
<evidence type="ECO:0008006" key="3">
    <source>
        <dbReference type="Google" id="ProtNLM"/>
    </source>
</evidence>
<proteinExistence type="predicted"/>
<dbReference type="RefSeq" id="WP_322878410.1">
    <property type="nucleotide sequence ID" value="NZ_JAVMIP010000009.1"/>
</dbReference>
<evidence type="ECO:0000313" key="2">
    <source>
        <dbReference type="Proteomes" id="UP001268256"/>
    </source>
</evidence>
<dbReference type="EMBL" id="JAVMIP010000009">
    <property type="protein sequence ID" value="MDS3861161.1"/>
    <property type="molecule type" value="Genomic_DNA"/>
</dbReference>
<gene>
    <name evidence="1" type="ORF">RIF25_10120</name>
</gene>
<dbReference type="SUPFAM" id="SSF53795">
    <property type="entry name" value="PEP carboxykinase-like"/>
    <property type="match status" value="1"/>
</dbReference>
<dbReference type="Gene3D" id="3.40.50.300">
    <property type="entry name" value="P-loop containing nucleotide triphosphate hydrolases"/>
    <property type="match status" value="1"/>
</dbReference>
<sequence length="366" mass="41121">MTLIRDSNLMIGNHDIFWSFYQYCQNSISHTTTVCESFYKIGDYTIHLKFANETIQKIISPAQLHLIIPKTSQMKADLTIFVSEQVSHNQPLPQLVKAWFGAIAQHPEKYLAPRGEITNGDNQQILIAYNGGSGIVNLYHLEKNIALCLIQDINRLPYYEIGSPFKVIWHWLVQSKGQLMLHAGAVGLEDKGVLLVGKGGSGKSTTALACVDSKLKYLSDDYCVVTWEQPLKVHSLFSTVKLVGKNDLKRFPFINKYLSNSRNIEYEKAMAFVNQFAPEALLNELPLKAICIPKVTGLSATTWERTSPAKALFSIAPSSILQLPYTNQNTFQMISKVASHLPCFYLKIGTDIKQIPENILQILNEL</sequence>
<name>A0AAE4JWM0_9CYAN</name>
<comment type="caution">
    <text evidence="1">The sequence shown here is derived from an EMBL/GenBank/DDBJ whole genome shotgun (WGS) entry which is preliminary data.</text>
</comment>
<dbReference type="InterPro" id="IPR027417">
    <property type="entry name" value="P-loop_NTPase"/>
</dbReference>
<accession>A0AAE4JWM0</accession>
<reference evidence="2" key="1">
    <citation type="submission" date="2023-07" db="EMBL/GenBank/DDBJ databases">
        <authorList>
            <person name="Luz R."/>
            <person name="Cordeiro R."/>
            <person name="Fonseca A."/>
            <person name="Goncalves V."/>
        </authorList>
    </citation>
    <scope>NUCLEOTIDE SEQUENCE [LARGE SCALE GENOMIC DNA]</scope>
    <source>
        <strain evidence="2">BACA0444</strain>
    </source>
</reference>
<organism evidence="1 2">
    <name type="scientific">Pseudocalidococcus azoricus BACA0444</name>
    <dbReference type="NCBI Taxonomy" id="2918990"/>
    <lineage>
        <taxon>Bacteria</taxon>
        <taxon>Bacillati</taxon>
        <taxon>Cyanobacteriota</taxon>
        <taxon>Cyanophyceae</taxon>
        <taxon>Acaryochloridales</taxon>
        <taxon>Thermosynechococcaceae</taxon>
        <taxon>Pseudocalidococcus</taxon>
        <taxon>Pseudocalidococcus azoricus</taxon>
    </lineage>
</organism>
<evidence type="ECO:0000313" key="1">
    <source>
        <dbReference type="EMBL" id="MDS3861161.1"/>
    </source>
</evidence>